<sequence>MWQLKNYNNIVVPDPLMRIKDPARLYCYLPAANLAMRPWKTKVIPSSSSPTWPSSGQPVELACGDFETCADEFTTPIAVGLYYDDTATPWGPGMGGADHLSTTTVAGRSSLTITLHNPDSTPSSDAAPLEHGEVEYSAPECSELDCPLYLANLTISNDSSAWTLYSDELLDDVSISEVSVQLRRPALGVWNTATGEFYFGEQRIELVVTGTLEIGEGPPMTETFFVTNDAAIFGQLGPGGEVEIDELRVDNSEFSLHATLDYDSYAGSPTTVNLAPVDLD</sequence>
<dbReference type="EMBL" id="JMCC02000076">
    <property type="protein sequence ID" value="KIG14224.1"/>
    <property type="molecule type" value="Genomic_DNA"/>
</dbReference>
<dbReference type="Proteomes" id="UP000031599">
    <property type="component" value="Unassembled WGS sequence"/>
</dbReference>
<evidence type="ECO:0000313" key="1">
    <source>
        <dbReference type="EMBL" id="KIG14224.1"/>
    </source>
</evidence>
<dbReference type="RefSeq" id="WP_052554024.1">
    <property type="nucleotide sequence ID" value="NZ_JMCC02000076.1"/>
</dbReference>
<evidence type="ECO:0000313" key="2">
    <source>
        <dbReference type="Proteomes" id="UP000031599"/>
    </source>
</evidence>
<gene>
    <name evidence="1" type="ORF">DB30_06973</name>
</gene>
<dbReference type="AlphaFoldDB" id="A0A0C1Z9I8"/>
<accession>A0A0C1Z9I8</accession>
<protein>
    <submittedName>
        <fullName evidence="1">Uncharacterized protein</fullName>
    </submittedName>
</protein>
<organism evidence="1 2">
    <name type="scientific">Enhygromyxa salina</name>
    <dbReference type="NCBI Taxonomy" id="215803"/>
    <lineage>
        <taxon>Bacteria</taxon>
        <taxon>Pseudomonadati</taxon>
        <taxon>Myxococcota</taxon>
        <taxon>Polyangia</taxon>
        <taxon>Nannocystales</taxon>
        <taxon>Nannocystaceae</taxon>
        <taxon>Enhygromyxa</taxon>
    </lineage>
</organism>
<name>A0A0C1Z9I8_9BACT</name>
<reference evidence="1 2" key="1">
    <citation type="submission" date="2014-12" db="EMBL/GenBank/DDBJ databases">
        <title>Genome assembly of Enhygromyxa salina DSM 15201.</title>
        <authorList>
            <person name="Sharma G."/>
            <person name="Subramanian S."/>
        </authorList>
    </citation>
    <scope>NUCLEOTIDE SEQUENCE [LARGE SCALE GENOMIC DNA]</scope>
    <source>
        <strain evidence="1 2">DSM 15201</strain>
    </source>
</reference>
<proteinExistence type="predicted"/>
<comment type="caution">
    <text evidence="1">The sequence shown here is derived from an EMBL/GenBank/DDBJ whole genome shotgun (WGS) entry which is preliminary data.</text>
</comment>